<dbReference type="Gene3D" id="3.20.70.20">
    <property type="match status" value="1"/>
</dbReference>
<gene>
    <name evidence="17" type="ORF">METZ01_LOCUS5424</name>
</gene>
<evidence type="ECO:0000259" key="15">
    <source>
        <dbReference type="Pfam" id="PF02867"/>
    </source>
</evidence>
<keyword evidence="8" id="KW-0560">Oxidoreductase</keyword>
<evidence type="ECO:0000313" key="17">
    <source>
        <dbReference type="EMBL" id="SUZ52570.1"/>
    </source>
</evidence>
<keyword evidence="6" id="KW-0237">DNA synthesis</keyword>
<dbReference type="EC" id="1.17.4.1" evidence="3"/>
<organism evidence="17">
    <name type="scientific">marine metagenome</name>
    <dbReference type="NCBI Taxonomy" id="408172"/>
    <lineage>
        <taxon>unclassified sequences</taxon>
        <taxon>metagenomes</taxon>
        <taxon>ecological metagenomes</taxon>
    </lineage>
</organism>
<feature type="domain" description="Ribonucleotide reductase large subunit N-terminal" evidence="14">
    <location>
        <begin position="55"/>
        <end position="124"/>
    </location>
</feature>
<dbReference type="GO" id="GO:0009263">
    <property type="term" value="P:deoxyribonucleotide biosynthetic process"/>
    <property type="evidence" value="ECO:0007669"/>
    <property type="project" value="InterPro"/>
</dbReference>
<dbReference type="EMBL" id="UINC01000282">
    <property type="protein sequence ID" value="SUZ52570.1"/>
    <property type="molecule type" value="Genomic_DNA"/>
</dbReference>
<evidence type="ECO:0000256" key="5">
    <source>
        <dbReference type="ARBA" id="ARBA00022628"/>
    </source>
</evidence>
<dbReference type="PANTHER" id="PTHR43371">
    <property type="entry name" value="VITAMIN B12-DEPENDENT RIBONUCLEOTIDE REDUCTASE"/>
    <property type="match status" value="1"/>
</dbReference>
<evidence type="ECO:0000256" key="3">
    <source>
        <dbReference type="ARBA" id="ARBA00012274"/>
    </source>
</evidence>
<evidence type="ECO:0000256" key="9">
    <source>
        <dbReference type="ARBA" id="ARBA00023157"/>
    </source>
</evidence>
<dbReference type="Pfam" id="PF00317">
    <property type="entry name" value="Ribonuc_red_lgN"/>
    <property type="match status" value="1"/>
</dbReference>
<evidence type="ECO:0000259" key="16">
    <source>
        <dbReference type="Pfam" id="PF12637"/>
    </source>
</evidence>
<comment type="similarity">
    <text evidence="2">Belongs to the ribonucleoside diphosphate reductase class-2 family.</text>
</comment>
<evidence type="ECO:0000256" key="13">
    <source>
        <dbReference type="ARBA" id="ARBA00047754"/>
    </source>
</evidence>
<evidence type="ECO:0000256" key="4">
    <source>
        <dbReference type="ARBA" id="ARBA00014409"/>
    </source>
</evidence>
<comment type="cofactor">
    <cofactor evidence="1">
        <name>adenosylcob(III)alamin</name>
        <dbReference type="ChEBI" id="CHEBI:18408"/>
    </cofactor>
</comment>
<dbReference type="AlphaFoldDB" id="A0A381NDB1"/>
<evidence type="ECO:0000256" key="8">
    <source>
        <dbReference type="ARBA" id="ARBA00023002"/>
    </source>
</evidence>
<evidence type="ECO:0000256" key="12">
    <source>
        <dbReference type="ARBA" id="ARBA00033050"/>
    </source>
</evidence>
<proteinExistence type="inferred from homology"/>
<dbReference type="Pfam" id="PF12637">
    <property type="entry name" value="TSCPD"/>
    <property type="match status" value="1"/>
</dbReference>
<keyword evidence="7" id="KW-0547">Nucleotide-binding</keyword>
<dbReference type="NCBIfam" id="TIGR02504">
    <property type="entry name" value="NrdJ_Z"/>
    <property type="match status" value="1"/>
</dbReference>
<sequence length="820" mass="91695">MAEAIELNFPAGKTPSEKINTIVEETVRELTKEVDQQDLSNEHNPYLIENYYDGDNLGADVLKNKYLAPWENHPYELWERQATALASVERTKKLRETWEKKFYSILEDFKFTSGGRIMHGAGREDITTTLNNCYVVGIQDDSISAIYKTIEEEARTYKYGGGCGHDLSILRPSGDEINGTGGQSCGPVGFMNLFSENTNTIAQHGRRGANMQTLRVDHPDIEKFIGIKTGDINMVKYSNISVLLTHDFMEAVENDTEFDLKWNNKVYKTVHARELWDTIIDHAHRSAEPGLIFWDTMTDYHNAEYCSPLVSTNPCAEQPLPDGGCCNLGSINLDRFVDNEGNFKIDEFKETVGIATRFLDNVIDYNLDRHALNSQKENATDDRRVGLGILGLGDMLVRMGIKYDSEDALQTVEQVMQIFRDTAYDTSVELAMEKGAFPKFDWSGYRKSKFIKQLPRQVRDKIKNNGIRNSTVLTVPPTGSGAIVARVTSGIEPIFATSYKRRVKKQDGYGQKFDEYKVYHPIIKKLFKTDEDLPDYVTTAHDIDPYFRVKMQGIIQKYIDSSISSTVNLEENIKLETVADIYMTAYKAGLKGITVYREGSREGILLTDKKEQPDITEKQAVISPMEASTPVKKTGTEKRPRIRPNTTAGITRRIRTGEGTLYITINQDENGLCEVFTTIGKAGGNAAAQSEAISRLISLALRSGIDPNAIIKQLKGISGPNPTWEDGRLILSTPDAIGKALDDYLSENPDGHRQGKVSDLDEDNRKTTITMATTEEVTEHQQNVTDFTFKNITTCPDCGGSVMHEGGCVTCPGCGFSKCE</sequence>
<dbReference type="InterPro" id="IPR050862">
    <property type="entry name" value="RdRp_reductase_class-2"/>
</dbReference>
<dbReference type="PRINTS" id="PR01183">
    <property type="entry name" value="RIBORDTASEM1"/>
</dbReference>
<evidence type="ECO:0000256" key="10">
    <source>
        <dbReference type="ARBA" id="ARBA00023285"/>
    </source>
</evidence>
<evidence type="ECO:0000256" key="1">
    <source>
        <dbReference type="ARBA" id="ARBA00001922"/>
    </source>
</evidence>
<protein>
    <recommendedName>
        <fullName evidence="4">Vitamin B12-dependent ribonucleotide reductase</fullName>
        <ecNumber evidence="3">1.17.4.1</ecNumber>
    </recommendedName>
    <alternativeName>
        <fullName evidence="12">Ribonucleoside-diphosphate reductase NrdJ</fullName>
    </alternativeName>
</protein>
<evidence type="ECO:0000259" key="14">
    <source>
        <dbReference type="Pfam" id="PF00317"/>
    </source>
</evidence>
<dbReference type="PANTHER" id="PTHR43371:SF1">
    <property type="entry name" value="RIBONUCLEOSIDE-DIPHOSPHATE REDUCTASE"/>
    <property type="match status" value="1"/>
</dbReference>
<evidence type="ECO:0000256" key="6">
    <source>
        <dbReference type="ARBA" id="ARBA00022634"/>
    </source>
</evidence>
<keyword evidence="5" id="KW-0846">Cobalamin</keyword>
<evidence type="ECO:0000256" key="11">
    <source>
        <dbReference type="ARBA" id="ARBA00025437"/>
    </source>
</evidence>
<feature type="domain" description="TSCPD" evidence="16">
    <location>
        <begin position="641"/>
        <end position="745"/>
    </location>
</feature>
<dbReference type="GO" id="GO:0071897">
    <property type="term" value="P:DNA biosynthetic process"/>
    <property type="evidence" value="ECO:0007669"/>
    <property type="project" value="UniProtKB-KW"/>
</dbReference>
<keyword evidence="10" id="KW-0170">Cobalt</keyword>
<comment type="catalytic activity">
    <reaction evidence="13">
        <text>a 2'-deoxyribonucleoside 5'-diphosphate + [thioredoxin]-disulfide + H2O = a ribonucleoside 5'-diphosphate + [thioredoxin]-dithiol</text>
        <dbReference type="Rhea" id="RHEA:23252"/>
        <dbReference type="Rhea" id="RHEA-COMP:10698"/>
        <dbReference type="Rhea" id="RHEA-COMP:10700"/>
        <dbReference type="ChEBI" id="CHEBI:15377"/>
        <dbReference type="ChEBI" id="CHEBI:29950"/>
        <dbReference type="ChEBI" id="CHEBI:50058"/>
        <dbReference type="ChEBI" id="CHEBI:57930"/>
        <dbReference type="ChEBI" id="CHEBI:73316"/>
        <dbReference type="EC" id="1.17.4.1"/>
    </reaction>
</comment>
<dbReference type="SUPFAM" id="SSF51998">
    <property type="entry name" value="PFL-like glycyl radical enzymes"/>
    <property type="match status" value="1"/>
</dbReference>
<comment type="function">
    <text evidence="11">Catalyzes the reduction of ribonucleotides to deoxyribonucleotides. May function to provide a pool of deoxyribonucleotide precursors for DNA repair during oxygen limitation and/or for immediate growth after restoration of oxygen.</text>
</comment>
<feature type="domain" description="Ribonucleotide reductase large subunit C-terminal" evidence="15">
    <location>
        <begin position="132"/>
        <end position="596"/>
    </location>
</feature>
<dbReference type="GO" id="GO:0004748">
    <property type="term" value="F:ribonucleoside-diphosphate reductase activity, thioredoxin disulfide as acceptor"/>
    <property type="evidence" value="ECO:0007669"/>
    <property type="project" value="UniProtKB-EC"/>
</dbReference>
<reference evidence="17" key="1">
    <citation type="submission" date="2018-05" db="EMBL/GenBank/DDBJ databases">
        <authorList>
            <person name="Lanie J.A."/>
            <person name="Ng W.-L."/>
            <person name="Kazmierczak K.M."/>
            <person name="Andrzejewski T.M."/>
            <person name="Davidsen T.M."/>
            <person name="Wayne K.J."/>
            <person name="Tettelin H."/>
            <person name="Glass J.I."/>
            <person name="Rusch D."/>
            <person name="Podicherti R."/>
            <person name="Tsui H.-C.T."/>
            <person name="Winkler M.E."/>
        </authorList>
    </citation>
    <scope>NUCLEOTIDE SEQUENCE</scope>
</reference>
<dbReference type="InterPro" id="IPR013344">
    <property type="entry name" value="RNR_NrdJ/NrdZ"/>
</dbReference>
<dbReference type="InterPro" id="IPR013509">
    <property type="entry name" value="RNR_lsu_N"/>
</dbReference>
<dbReference type="InterPro" id="IPR000788">
    <property type="entry name" value="RNR_lg_C"/>
</dbReference>
<dbReference type="GO" id="GO:0005524">
    <property type="term" value="F:ATP binding"/>
    <property type="evidence" value="ECO:0007669"/>
    <property type="project" value="InterPro"/>
</dbReference>
<name>A0A381NDB1_9ZZZZ</name>
<keyword evidence="9" id="KW-1015">Disulfide bond</keyword>
<evidence type="ECO:0000256" key="2">
    <source>
        <dbReference type="ARBA" id="ARBA00007405"/>
    </source>
</evidence>
<evidence type="ECO:0000256" key="7">
    <source>
        <dbReference type="ARBA" id="ARBA00022741"/>
    </source>
</evidence>
<dbReference type="Pfam" id="PF02867">
    <property type="entry name" value="Ribonuc_red_lgC"/>
    <property type="match status" value="1"/>
</dbReference>
<dbReference type="CDD" id="cd02888">
    <property type="entry name" value="RNR_II_dimer"/>
    <property type="match status" value="1"/>
</dbReference>
<dbReference type="GO" id="GO:0031419">
    <property type="term" value="F:cobalamin binding"/>
    <property type="evidence" value="ECO:0007669"/>
    <property type="project" value="UniProtKB-KW"/>
</dbReference>
<accession>A0A381NDB1</accession>
<dbReference type="InterPro" id="IPR024434">
    <property type="entry name" value="TSCPD_dom"/>
</dbReference>